<feature type="transmembrane region" description="Helical" evidence="7">
    <location>
        <begin position="398"/>
        <end position="420"/>
    </location>
</feature>
<dbReference type="EMBL" id="CP034235">
    <property type="protein sequence ID" value="QGQ98133.1"/>
    <property type="molecule type" value="Genomic_DNA"/>
</dbReference>
<dbReference type="GO" id="GO:0055085">
    <property type="term" value="P:transmembrane transport"/>
    <property type="evidence" value="ECO:0007669"/>
    <property type="project" value="InterPro"/>
</dbReference>
<proteinExistence type="predicted"/>
<dbReference type="PANTHER" id="PTHR43227:SF11">
    <property type="entry name" value="BLL4140 PROTEIN"/>
    <property type="match status" value="1"/>
</dbReference>
<feature type="transmembrane region" description="Helical" evidence="7">
    <location>
        <begin position="31"/>
        <end position="52"/>
    </location>
</feature>
<feature type="transmembrane region" description="Helical" evidence="7">
    <location>
        <begin position="272"/>
        <end position="292"/>
    </location>
</feature>
<dbReference type="RefSeq" id="WP_155703232.1">
    <property type="nucleotide sequence ID" value="NZ_CP034235.1"/>
</dbReference>
<keyword evidence="10" id="KW-1185">Reference proteome</keyword>
<feature type="transmembrane region" description="Helical" evidence="7">
    <location>
        <begin position="319"/>
        <end position="343"/>
    </location>
</feature>
<evidence type="ECO:0000313" key="10">
    <source>
        <dbReference type="Proteomes" id="UP000426246"/>
    </source>
</evidence>
<dbReference type="AlphaFoldDB" id="A0A6B8RRM3"/>
<keyword evidence="6 7" id="KW-0472">Membrane</keyword>
<name>A0A6B8RRM3_9BACL</name>
<dbReference type="InterPro" id="IPR050809">
    <property type="entry name" value="UgpAE/MalFG_permease"/>
</dbReference>
<evidence type="ECO:0000259" key="8">
    <source>
        <dbReference type="PROSITE" id="PS50928"/>
    </source>
</evidence>
<dbReference type="OrthoDB" id="2518180at2"/>
<keyword evidence="4 7" id="KW-0812">Transmembrane</keyword>
<feature type="transmembrane region" description="Helical" evidence="7">
    <location>
        <begin position="102"/>
        <end position="120"/>
    </location>
</feature>
<keyword evidence="2" id="KW-0813">Transport</keyword>
<evidence type="ECO:0000256" key="5">
    <source>
        <dbReference type="ARBA" id="ARBA00022989"/>
    </source>
</evidence>
<feature type="transmembrane region" description="Helical" evidence="7">
    <location>
        <begin position="211"/>
        <end position="231"/>
    </location>
</feature>
<feature type="transmembrane region" description="Helical" evidence="7">
    <location>
        <begin position="363"/>
        <end position="386"/>
    </location>
</feature>
<dbReference type="PROSITE" id="PS50928">
    <property type="entry name" value="ABC_TM1"/>
    <property type="match status" value="1"/>
</dbReference>
<keyword evidence="3" id="KW-1003">Cell membrane</keyword>
<evidence type="ECO:0000256" key="1">
    <source>
        <dbReference type="ARBA" id="ARBA00004651"/>
    </source>
</evidence>
<evidence type="ECO:0000256" key="3">
    <source>
        <dbReference type="ARBA" id="ARBA00022475"/>
    </source>
</evidence>
<feature type="transmembrane region" description="Helical" evidence="7">
    <location>
        <begin position="172"/>
        <end position="199"/>
    </location>
</feature>
<dbReference type="Gene3D" id="1.10.3720.10">
    <property type="entry name" value="MetI-like"/>
    <property type="match status" value="2"/>
</dbReference>
<dbReference type="InterPro" id="IPR035906">
    <property type="entry name" value="MetI-like_sf"/>
</dbReference>
<feature type="transmembrane region" description="Helical" evidence="7">
    <location>
        <begin position="132"/>
        <end position="152"/>
    </location>
</feature>
<comment type="subcellular location">
    <subcellularLocation>
        <location evidence="1">Cell membrane</location>
        <topology evidence="1">Multi-pass membrane protein</topology>
    </subcellularLocation>
</comment>
<dbReference type="PANTHER" id="PTHR43227">
    <property type="entry name" value="BLL4140 PROTEIN"/>
    <property type="match status" value="1"/>
</dbReference>
<evidence type="ECO:0000256" key="2">
    <source>
        <dbReference type="ARBA" id="ARBA00022448"/>
    </source>
</evidence>
<accession>A0A6B8RRM3</accession>
<feature type="transmembrane region" description="Helical" evidence="7">
    <location>
        <begin position="471"/>
        <end position="496"/>
    </location>
</feature>
<organism evidence="9 10">
    <name type="scientific">Paenibacillus psychroresistens</name>
    <dbReference type="NCBI Taxonomy" id="1778678"/>
    <lineage>
        <taxon>Bacteria</taxon>
        <taxon>Bacillati</taxon>
        <taxon>Bacillota</taxon>
        <taxon>Bacilli</taxon>
        <taxon>Bacillales</taxon>
        <taxon>Paenibacillaceae</taxon>
        <taxon>Paenibacillus</taxon>
    </lineage>
</organism>
<reference evidence="10" key="1">
    <citation type="submission" date="2018-11" db="EMBL/GenBank/DDBJ databases">
        <title>Complete genome sequence of Paenibacillus sp. ML311-T8.</title>
        <authorList>
            <person name="Nam Y.-D."/>
            <person name="Kang J."/>
            <person name="Chung W.-H."/>
            <person name="Park Y.S."/>
        </authorList>
    </citation>
    <scope>NUCLEOTIDE SEQUENCE [LARGE SCALE GENOMIC DNA]</scope>
    <source>
        <strain evidence="10">ML311-T8</strain>
    </source>
</reference>
<dbReference type="Proteomes" id="UP000426246">
    <property type="component" value="Chromosome"/>
</dbReference>
<dbReference type="KEGG" id="ppsc:EHS13_26220"/>
<feature type="domain" description="ABC transmembrane type-1" evidence="8">
    <location>
        <begin position="92"/>
        <end position="288"/>
    </location>
</feature>
<dbReference type="GO" id="GO:0005886">
    <property type="term" value="C:plasma membrane"/>
    <property type="evidence" value="ECO:0007669"/>
    <property type="project" value="UniProtKB-SubCell"/>
</dbReference>
<evidence type="ECO:0000256" key="4">
    <source>
        <dbReference type="ARBA" id="ARBA00022692"/>
    </source>
</evidence>
<sequence>MNIETDHSEIEAINHRGTLGDYFRRIWKYKFHYVLIIPAMLLIFVFKLFPFIKAIYLPFVDFKIFQGVFESDWVGLANFKALFADPNFRNALTNTLVIKIEYILVCGILALILALALSSIKSLKLRGLFSTLFLIPYFIPSVIVAYLVMLLLSQNNNPFFQIDELVLANPDLFQPLLVGLEVVKTCGIPIMMALAAIGFKQKGHTDFYKMNLIPAMRAIAAFMLLQLSTILTTDFELVRTLLNPIVTQTGETMDTYSYRTVFISASYNTAGALWIFQFMVQLMFTILAYLLIRGIFTRDIFGQSEATVIKTTGKGTNGIMGWIITLLYSIAVLIPIFLLFIYPFFAHSESASSLSDLFSTSRFFTYVCINIAAVVIFLLITLTLAYSLTVKDLPGRNLYKVLLIIVMGMGGVSLHEYLFAKDLGMVTTIFPQMFYGFFSIISVLVLKSIFNSKYSVLKLKASSEGKGELHSFFYLFIPKIWKPLLALGVLQFVALWNSYYPSLLYISGQEHYSPIMHFYAFTMGMQGMGGEFSDLIVLQYGALISLPPVLLLLIFRKWITSEVLLGQIRKL</sequence>
<protein>
    <recommendedName>
        <fullName evidence="8">ABC transmembrane type-1 domain-containing protein</fullName>
    </recommendedName>
</protein>
<evidence type="ECO:0000256" key="6">
    <source>
        <dbReference type="ARBA" id="ARBA00023136"/>
    </source>
</evidence>
<dbReference type="SUPFAM" id="SSF161098">
    <property type="entry name" value="MetI-like"/>
    <property type="match status" value="2"/>
</dbReference>
<evidence type="ECO:0000313" key="9">
    <source>
        <dbReference type="EMBL" id="QGQ98133.1"/>
    </source>
</evidence>
<dbReference type="InterPro" id="IPR000515">
    <property type="entry name" value="MetI-like"/>
</dbReference>
<keyword evidence="5 7" id="KW-1133">Transmembrane helix</keyword>
<evidence type="ECO:0000256" key="7">
    <source>
        <dbReference type="SAM" id="Phobius"/>
    </source>
</evidence>
<feature type="transmembrane region" description="Helical" evidence="7">
    <location>
        <begin position="432"/>
        <end position="450"/>
    </location>
</feature>
<feature type="transmembrane region" description="Helical" evidence="7">
    <location>
        <begin position="535"/>
        <end position="555"/>
    </location>
</feature>
<gene>
    <name evidence="9" type="ORF">EHS13_26220</name>
</gene>